<gene>
    <name evidence="1" type="primary">aroB_13</name>
    <name evidence="1" type="ORF">GALL_305430</name>
</gene>
<accession>A0A1J5R6A9</accession>
<comment type="caution">
    <text evidence="1">The sequence shown here is derived from an EMBL/GenBank/DDBJ whole genome shotgun (WGS) entry which is preliminary data.</text>
</comment>
<dbReference type="SUPFAM" id="SSF56796">
    <property type="entry name" value="Dehydroquinate synthase-like"/>
    <property type="match status" value="1"/>
</dbReference>
<reference evidence="1" key="1">
    <citation type="submission" date="2016-10" db="EMBL/GenBank/DDBJ databases">
        <title>Sequence of Gallionella enrichment culture.</title>
        <authorList>
            <person name="Poehlein A."/>
            <person name="Muehling M."/>
            <person name="Daniel R."/>
        </authorList>
    </citation>
    <scope>NUCLEOTIDE SEQUENCE</scope>
</reference>
<dbReference type="GO" id="GO:0003856">
    <property type="term" value="F:3-dehydroquinate synthase activity"/>
    <property type="evidence" value="ECO:0007669"/>
    <property type="project" value="UniProtKB-EC"/>
</dbReference>
<evidence type="ECO:0000313" key="1">
    <source>
        <dbReference type="EMBL" id="OIQ87572.1"/>
    </source>
</evidence>
<dbReference type="Gene3D" id="1.20.1090.10">
    <property type="entry name" value="Dehydroquinate synthase-like - alpha domain"/>
    <property type="match status" value="1"/>
</dbReference>
<dbReference type="EMBL" id="MLJW01000415">
    <property type="protein sequence ID" value="OIQ87572.1"/>
    <property type="molecule type" value="Genomic_DNA"/>
</dbReference>
<sequence length="99" mass="10566">MVFAAELARLAGRLGDGEVARHRSILASVGLPVSYRADRWGELSTAMRRDKKARGDLLRFVVLDGIGRPARLEGPDPSLLTAAYAAVSSDAPNPPATPR</sequence>
<protein>
    <submittedName>
        <fullName evidence="1">3-dehydroquinate synthase</fullName>
        <ecNumber evidence="1">4.2.3.4</ecNumber>
    </submittedName>
</protein>
<proteinExistence type="predicted"/>
<keyword evidence="1" id="KW-0456">Lyase</keyword>
<organism evidence="1">
    <name type="scientific">mine drainage metagenome</name>
    <dbReference type="NCBI Taxonomy" id="410659"/>
    <lineage>
        <taxon>unclassified sequences</taxon>
        <taxon>metagenomes</taxon>
        <taxon>ecological metagenomes</taxon>
    </lineage>
</organism>
<dbReference type="EC" id="4.2.3.4" evidence="1"/>
<dbReference type="AlphaFoldDB" id="A0A1J5R6A9"/>
<name>A0A1J5R6A9_9ZZZZ</name>